<protein>
    <submittedName>
        <fullName evidence="1">Uncharacterized protein</fullName>
    </submittedName>
</protein>
<dbReference type="AlphaFoldDB" id="A0A378TAI8"/>
<gene>
    <name evidence="1" type="ORF">NCTC10821_00378</name>
</gene>
<name>A0A378TAI8_9MYCO</name>
<dbReference type="Proteomes" id="UP000254978">
    <property type="component" value="Unassembled WGS sequence"/>
</dbReference>
<organism evidence="1 2">
    <name type="scientific">Mycolicibacterium tokaiense</name>
    <dbReference type="NCBI Taxonomy" id="39695"/>
    <lineage>
        <taxon>Bacteria</taxon>
        <taxon>Bacillati</taxon>
        <taxon>Actinomycetota</taxon>
        <taxon>Actinomycetes</taxon>
        <taxon>Mycobacteriales</taxon>
        <taxon>Mycobacteriaceae</taxon>
        <taxon>Mycolicibacterium</taxon>
    </lineage>
</organism>
<evidence type="ECO:0000313" key="2">
    <source>
        <dbReference type="Proteomes" id="UP000254978"/>
    </source>
</evidence>
<dbReference type="OrthoDB" id="4731107at2"/>
<accession>A0A378TAI8</accession>
<sequence>MAVDTAVSSVAIPKSTAHQTITCLGALIQAHRQAAGPGVAQALGEMAEDSRALAGSLQSSGHTTVRVPVATLTRIAAHLTHGAQDEVGSEALQAALWRTAGRLQRWIADAAVQEAARAKTTDKRPARTRG</sequence>
<dbReference type="RefSeq" id="WP_115277308.1">
    <property type="nucleotide sequence ID" value="NZ_AP022600.1"/>
</dbReference>
<dbReference type="EMBL" id="UGQT01000001">
    <property type="protein sequence ID" value="STZ56885.1"/>
    <property type="molecule type" value="Genomic_DNA"/>
</dbReference>
<keyword evidence="2" id="KW-1185">Reference proteome</keyword>
<reference evidence="1 2" key="1">
    <citation type="submission" date="2018-06" db="EMBL/GenBank/DDBJ databases">
        <authorList>
            <consortium name="Pathogen Informatics"/>
            <person name="Doyle S."/>
        </authorList>
    </citation>
    <scope>NUCLEOTIDE SEQUENCE [LARGE SCALE GENOMIC DNA]</scope>
    <source>
        <strain evidence="1 2">NCTC10821</strain>
    </source>
</reference>
<evidence type="ECO:0000313" key="1">
    <source>
        <dbReference type="EMBL" id="STZ56885.1"/>
    </source>
</evidence>
<proteinExistence type="predicted"/>